<proteinExistence type="evidence at transcript level"/>
<sequence>ARLGVPAESAGSGPDGYDAFFEFREDALFLKVAEGRVGFCVRGEGAEGGLGGG</sequence>
<organism evidence="1">
    <name type="scientific">Cladonia grayi</name>
    <name type="common">Gray's cup lichen</name>
    <dbReference type="NCBI Taxonomy" id="27339"/>
    <lineage>
        <taxon>Eukaryota</taxon>
        <taxon>Fungi</taxon>
        <taxon>Dikarya</taxon>
        <taxon>Ascomycota</taxon>
        <taxon>Pezizomycotina</taxon>
        <taxon>Lecanoromycetes</taxon>
        <taxon>OSLEUM clade</taxon>
        <taxon>Lecanoromycetidae</taxon>
        <taxon>Lecanorales</taxon>
        <taxon>Lecanorineae</taxon>
        <taxon>Cladoniaceae</taxon>
        <taxon>Cladonia</taxon>
    </lineage>
</organism>
<evidence type="ECO:0000313" key="1">
    <source>
        <dbReference type="EMBL" id="ACY68645.1"/>
    </source>
</evidence>
<protein>
    <submittedName>
        <fullName evidence="1">ARP4</fullName>
    </submittedName>
</protein>
<accession>F0UXN2</accession>
<dbReference type="EMBL" id="FJ756897">
    <property type="protein sequence ID" value="ACY68645.1"/>
    <property type="molecule type" value="mRNA"/>
</dbReference>
<dbReference type="AlphaFoldDB" id="F0UXN2"/>
<reference evidence="1" key="1">
    <citation type="journal article" date="2011" name="Mycologia">
        <title>Fungal and algal gene expression in early developmental stages of lichen-symbiosis.</title>
        <authorList>
            <person name="Joneson S."/>
            <person name="Armaleo D."/>
            <person name="Lutzoni F."/>
        </authorList>
    </citation>
    <scope>NUCLEOTIDE SEQUENCE</scope>
    <source>
        <strain evidence="1">DA1</strain>
        <tissue evidence="1">Soredia</tissue>
    </source>
</reference>
<name>F0UXN2_CLAGR</name>
<feature type="non-terminal residue" evidence="1">
    <location>
        <position position="1"/>
    </location>
</feature>
<feature type="non-terminal residue" evidence="1">
    <location>
        <position position="53"/>
    </location>
</feature>